<keyword evidence="12" id="KW-0479">Metal-binding</keyword>
<accession>A0A151B048</accession>
<feature type="binding site" evidence="12">
    <location>
        <position position="109"/>
    </location>
    <ligand>
        <name>K(+)</name>
        <dbReference type="ChEBI" id="CHEBI:29103"/>
    </ligand>
</feature>
<keyword evidence="5" id="KW-0997">Cell inner membrane</keyword>
<keyword evidence="9 13" id="KW-1133">Transmembrane helix</keyword>
<comment type="caution">
    <text evidence="14">The sequence shown here is derived from an EMBL/GenBank/DDBJ whole genome shotgun (WGS) entry which is preliminary data.</text>
</comment>
<feature type="transmembrane region" description="Helical" evidence="13">
    <location>
        <begin position="36"/>
        <end position="56"/>
    </location>
</feature>
<dbReference type="PANTHER" id="PTHR32024:SF2">
    <property type="entry name" value="TRK SYSTEM POTASSIUM UPTAKE PROTEIN TRKG-RELATED"/>
    <property type="match status" value="1"/>
</dbReference>
<organism evidence="14 15">
    <name type="scientific">Moorella mulderi DSM 14980</name>
    <dbReference type="NCBI Taxonomy" id="1122241"/>
    <lineage>
        <taxon>Bacteria</taxon>
        <taxon>Bacillati</taxon>
        <taxon>Bacillota</taxon>
        <taxon>Clostridia</taxon>
        <taxon>Neomoorellales</taxon>
        <taxon>Neomoorellaceae</taxon>
        <taxon>Neomoorella</taxon>
    </lineage>
</organism>
<dbReference type="InterPro" id="IPR003445">
    <property type="entry name" value="Cat_transpt"/>
</dbReference>
<evidence type="ECO:0000256" key="1">
    <source>
        <dbReference type="ARBA" id="ARBA00004429"/>
    </source>
</evidence>
<feature type="transmembrane region" description="Helical" evidence="13">
    <location>
        <begin position="390"/>
        <end position="411"/>
    </location>
</feature>
<dbReference type="PANTHER" id="PTHR32024">
    <property type="entry name" value="TRK SYSTEM POTASSIUM UPTAKE PROTEIN TRKG-RELATED"/>
    <property type="match status" value="1"/>
</dbReference>
<dbReference type="AlphaFoldDB" id="A0A151B048"/>
<dbReference type="OrthoDB" id="9810952at2"/>
<keyword evidence="15" id="KW-1185">Reference proteome</keyword>
<protein>
    <submittedName>
        <fullName evidence="14">Trk system potassium uptake protein TrkG</fullName>
    </submittedName>
</protein>
<evidence type="ECO:0000256" key="11">
    <source>
        <dbReference type="ARBA" id="ARBA00023136"/>
    </source>
</evidence>
<keyword evidence="10" id="KW-0406">Ion transport</keyword>
<feature type="transmembrane region" description="Helical" evidence="13">
    <location>
        <begin position="234"/>
        <end position="252"/>
    </location>
</feature>
<dbReference type="GO" id="GO:0005886">
    <property type="term" value="C:plasma membrane"/>
    <property type="evidence" value="ECO:0007669"/>
    <property type="project" value="UniProtKB-SubCell"/>
</dbReference>
<dbReference type="PATRIC" id="fig|1122241.3.peg.848"/>
<comment type="similarity">
    <text evidence="2">Belongs to the TrkH potassium transport family.</text>
</comment>
<feature type="binding site" evidence="12">
    <location>
        <position position="218"/>
    </location>
    <ligand>
        <name>K(+)</name>
        <dbReference type="ChEBI" id="CHEBI:29103"/>
    </ligand>
</feature>
<evidence type="ECO:0000256" key="13">
    <source>
        <dbReference type="SAM" id="Phobius"/>
    </source>
</evidence>
<feature type="transmembrane region" description="Helical" evidence="13">
    <location>
        <begin position="9"/>
        <end position="30"/>
    </location>
</feature>
<evidence type="ECO:0000256" key="10">
    <source>
        <dbReference type="ARBA" id="ARBA00023065"/>
    </source>
</evidence>
<dbReference type="RefSeq" id="WP_062281811.1">
    <property type="nucleotide sequence ID" value="NZ_LTBC01000002.1"/>
</dbReference>
<feature type="binding site" evidence="12">
    <location>
        <position position="314"/>
    </location>
    <ligand>
        <name>K(+)</name>
        <dbReference type="ChEBI" id="CHEBI:29103"/>
    </ligand>
</feature>
<reference evidence="14 15" key="1">
    <citation type="submission" date="2016-02" db="EMBL/GenBank/DDBJ databases">
        <title>Genome sequence of Moorella mulderi DSM 14980.</title>
        <authorList>
            <person name="Poehlein A."/>
            <person name="Daniel R."/>
        </authorList>
    </citation>
    <scope>NUCLEOTIDE SEQUENCE [LARGE SCALE GENOMIC DNA]</scope>
    <source>
        <strain evidence="14 15">DSM 14980</strain>
    </source>
</reference>
<keyword evidence="6" id="KW-0633">Potassium transport</keyword>
<dbReference type="Pfam" id="PF02386">
    <property type="entry name" value="TrkH"/>
    <property type="match status" value="1"/>
</dbReference>
<feature type="transmembrane region" description="Helical" evidence="13">
    <location>
        <begin position="180"/>
        <end position="205"/>
    </location>
</feature>
<feature type="transmembrane region" description="Helical" evidence="13">
    <location>
        <begin position="273"/>
        <end position="294"/>
    </location>
</feature>
<comment type="subcellular location">
    <subcellularLocation>
        <location evidence="1">Cell inner membrane</location>
        <topology evidence="1">Multi-pass membrane protein</topology>
    </subcellularLocation>
</comment>
<evidence type="ECO:0000256" key="3">
    <source>
        <dbReference type="ARBA" id="ARBA00022448"/>
    </source>
</evidence>
<proteinExistence type="inferred from homology"/>
<dbReference type="GO" id="GO:0015379">
    <property type="term" value="F:potassium:chloride symporter activity"/>
    <property type="evidence" value="ECO:0007669"/>
    <property type="project" value="InterPro"/>
</dbReference>
<dbReference type="PIRSF" id="PIRSF006247">
    <property type="entry name" value="TrkH"/>
    <property type="match status" value="1"/>
</dbReference>
<sequence length="482" mass="52694">MRCRVVLQLLGKVIILIGLALLIPLVLALYFREKDWLAFTYSAAITLAVGLPLSYWPCHNGEIRRREGYAVVALSWVAAAIFGSLPYIFAGTFPNFADAIFETISGFTTTGASVMTDIEAHSRSILFWRSLTHWLGGMGIIVLFVALLSQLGSGGVQMLQAEAPGPVTEKIKPRIQETAIILWLTYIILSALEILLLLFSGMPLYEAVVHTFGTMATGGFSTKNASIGYYNSPLIQWIIIIFMFLAGVNFALYYQAVKLRNPFYFWLNPEFKLYSAIILAAFIIIVVDLSLAGFKPGENLLRMAAFQVVSIVTTTGYATVDFDQWPNLSRTLLLLLMFVGGCTGSTGGSIKVGRLMVLLKNGIAELSRAVHPHAVVPVRFSNVGIVKEPLVLNILQFIGFYLLLFALGTLLMSLTPLKLEEAASAVAATLGNVGPGLGAVGPAQNYAHLPAAAKYLLSWLMLVGRLEIYTILVLFLRTTWRG</sequence>
<feature type="transmembrane region" description="Helical" evidence="13">
    <location>
        <begin position="131"/>
        <end position="149"/>
    </location>
</feature>
<evidence type="ECO:0000313" key="15">
    <source>
        <dbReference type="Proteomes" id="UP000075670"/>
    </source>
</evidence>
<feature type="transmembrane region" description="Helical" evidence="13">
    <location>
        <begin position="68"/>
        <end position="89"/>
    </location>
</feature>
<evidence type="ECO:0000256" key="4">
    <source>
        <dbReference type="ARBA" id="ARBA00022475"/>
    </source>
</evidence>
<keyword evidence="11 13" id="KW-0472">Membrane</keyword>
<gene>
    <name evidence="14" type="primary">trkG</name>
    <name evidence="14" type="ORF">MOMUL_08050</name>
</gene>
<evidence type="ECO:0000256" key="12">
    <source>
        <dbReference type="PIRSR" id="PIRSR006247-1"/>
    </source>
</evidence>
<feature type="transmembrane region" description="Helical" evidence="13">
    <location>
        <begin position="455"/>
        <end position="476"/>
    </location>
</feature>
<feature type="transmembrane region" description="Helical" evidence="13">
    <location>
        <begin position="332"/>
        <end position="350"/>
    </location>
</feature>
<feature type="binding site" evidence="12">
    <location>
        <position position="315"/>
    </location>
    <ligand>
        <name>K(+)</name>
        <dbReference type="ChEBI" id="CHEBI:29103"/>
    </ligand>
</feature>
<name>A0A151B048_9FIRM</name>
<keyword evidence="3" id="KW-0813">Transport</keyword>
<evidence type="ECO:0000256" key="2">
    <source>
        <dbReference type="ARBA" id="ARBA00009137"/>
    </source>
</evidence>
<evidence type="ECO:0000256" key="5">
    <source>
        <dbReference type="ARBA" id="ARBA00022519"/>
    </source>
</evidence>
<keyword evidence="8 12" id="KW-0630">Potassium</keyword>
<evidence type="ECO:0000256" key="7">
    <source>
        <dbReference type="ARBA" id="ARBA00022692"/>
    </source>
</evidence>
<feature type="binding site" evidence="12">
    <location>
        <position position="432"/>
    </location>
    <ligand>
        <name>K(+)</name>
        <dbReference type="ChEBI" id="CHEBI:29103"/>
    </ligand>
</feature>
<dbReference type="InterPro" id="IPR004772">
    <property type="entry name" value="TrkH"/>
</dbReference>
<evidence type="ECO:0000256" key="6">
    <source>
        <dbReference type="ARBA" id="ARBA00022538"/>
    </source>
</evidence>
<evidence type="ECO:0000313" key="14">
    <source>
        <dbReference type="EMBL" id="KYH33027.1"/>
    </source>
</evidence>
<dbReference type="GO" id="GO:0046872">
    <property type="term" value="F:metal ion binding"/>
    <property type="evidence" value="ECO:0007669"/>
    <property type="project" value="UniProtKB-KW"/>
</dbReference>
<dbReference type="EMBL" id="LTBC01000002">
    <property type="protein sequence ID" value="KYH33027.1"/>
    <property type="molecule type" value="Genomic_DNA"/>
</dbReference>
<keyword evidence="4" id="KW-1003">Cell membrane</keyword>
<evidence type="ECO:0000256" key="8">
    <source>
        <dbReference type="ARBA" id="ARBA00022958"/>
    </source>
</evidence>
<dbReference type="Proteomes" id="UP000075670">
    <property type="component" value="Unassembled WGS sequence"/>
</dbReference>
<evidence type="ECO:0000256" key="9">
    <source>
        <dbReference type="ARBA" id="ARBA00022989"/>
    </source>
</evidence>
<feature type="binding site" evidence="12">
    <location>
        <position position="110"/>
    </location>
    <ligand>
        <name>K(+)</name>
        <dbReference type="ChEBI" id="CHEBI:29103"/>
    </ligand>
</feature>
<feature type="binding site" evidence="12">
    <location>
        <position position="433"/>
    </location>
    <ligand>
        <name>K(+)</name>
        <dbReference type="ChEBI" id="CHEBI:29103"/>
    </ligand>
</feature>
<keyword evidence="7 13" id="KW-0812">Transmembrane</keyword>